<proteinExistence type="predicted"/>
<name>A0A5E4NCM1_9HEMI</name>
<evidence type="ECO:0000256" key="9">
    <source>
        <dbReference type="ARBA" id="ARBA00022989"/>
    </source>
</evidence>
<feature type="chain" id="PRO_5022824786" evidence="15">
    <location>
        <begin position="23"/>
        <end position="1751"/>
    </location>
</feature>
<keyword evidence="8" id="KW-0130">Cell adhesion</keyword>
<dbReference type="FunFam" id="2.60.40.60:FF:000033">
    <property type="entry name" value="FAT atypical cadherin 1"/>
    <property type="match status" value="1"/>
</dbReference>
<evidence type="ECO:0000256" key="8">
    <source>
        <dbReference type="ARBA" id="ARBA00022889"/>
    </source>
</evidence>
<evidence type="ECO:0000256" key="15">
    <source>
        <dbReference type="SAM" id="SignalP"/>
    </source>
</evidence>
<gene>
    <name evidence="17" type="ORF">CINCED_3A006945</name>
</gene>
<dbReference type="GO" id="GO:0016342">
    <property type="term" value="C:catenin complex"/>
    <property type="evidence" value="ECO:0007669"/>
    <property type="project" value="TreeGrafter"/>
</dbReference>
<dbReference type="OrthoDB" id="6491773at2759"/>
<evidence type="ECO:0000256" key="6">
    <source>
        <dbReference type="ARBA" id="ARBA00022737"/>
    </source>
</evidence>
<evidence type="ECO:0000256" key="10">
    <source>
        <dbReference type="ARBA" id="ARBA00023136"/>
    </source>
</evidence>
<dbReference type="PANTHER" id="PTHR24027">
    <property type="entry name" value="CADHERIN-23"/>
    <property type="match status" value="1"/>
</dbReference>
<feature type="domain" description="Cadherin" evidence="16">
    <location>
        <begin position="135"/>
        <end position="250"/>
    </location>
</feature>
<dbReference type="CDD" id="cd11304">
    <property type="entry name" value="Cadherin_repeat"/>
    <property type="match status" value="14"/>
</dbReference>
<keyword evidence="2" id="KW-1003">Cell membrane</keyword>
<evidence type="ECO:0000313" key="17">
    <source>
        <dbReference type="EMBL" id="VVC39329.1"/>
    </source>
</evidence>
<dbReference type="FunFam" id="2.60.40.60:FF:000116">
    <property type="entry name" value="Dachsous cadherin-related 2"/>
    <property type="match status" value="1"/>
</dbReference>
<dbReference type="GO" id="GO:0048731">
    <property type="term" value="P:system development"/>
    <property type="evidence" value="ECO:0007669"/>
    <property type="project" value="UniProtKB-ARBA"/>
</dbReference>
<evidence type="ECO:0000256" key="13">
    <source>
        <dbReference type="PROSITE-ProRule" id="PRU00043"/>
    </source>
</evidence>
<dbReference type="GO" id="GO:0008013">
    <property type="term" value="F:beta-catenin binding"/>
    <property type="evidence" value="ECO:0007669"/>
    <property type="project" value="TreeGrafter"/>
</dbReference>
<protein>
    <submittedName>
        <fullName evidence="17">Cadherin,Cadherin-like,Cadherin conserved site</fullName>
    </submittedName>
</protein>
<evidence type="ECO:0000256" key="1">
    <source>
        <dbReference type="ARBA" id="ARBA00004251"/>
    </source>
</evidence>
<dbReference type="GO" id="GO:0005509">
    <property type="term" value="F:calcium ion binding"/>
    <property type="evidence" value="ECO:0007669"/>
    <property type="project" value="UniProtKB-UniRule"/>
</dbReference>
<dbReference type="FunFam" id="2.60.40.60:FF:000118">
    <property type="entry name" value="protocadherin Fat 4"/>
    <property type="match status" value="1"/>
</dbReference>
<keyword evidence="12" id="KW-0325">Glycoprotein</keyword>
<feature type="domain" description="Cadherin" evidence="16">
    <location>
        <begin position="1046"/>
        <end position="1156"/>
    </location>
</feature>
<dbReference type="GO" id="GO:0007163">
    <property type="term" value="P:establishment or maintenance of cell polarity"/>
    <property type="evidence" value="ECO:0007669"/>
    <property type="project" value="UniProtKB-ARBA"/>
</dbReference>
<feature type="domain" description="Cadherin" evidence="16">
    <location>
        <begin position="1157"/>
        <end position="1265"/>
    </location>
</feature>
<dbReference type="GO" id="GO:0007156">
    <property type="term" value="P:homophilic cell adhesion via plasma membrane adhesion molecules"/>
    <property type="evidence" value="ECO:0007669"/>
    <property type="project" value="InterPro"/>
</dbReference>
<dbReference type="SMART" id="SM00112">
    <property type="entry name" value="CA"/>
    <property type="match status" value="14"/>
</dbReference>
<dbReference type="InterPro" id="IPR039808">
    <property type="entry name" value="Cadherin"/>
</dbReference>
<organism evidence="17 18">
    <name type="scientific">Cinara cedri</name>
    <dbReference type="NCBI Taxonomy" id="506608"/>
    <lineage>
        <taxon>Eukaryota</taxon>
        <taxon>Metazoa</taxon>
        <taxon>Ecdysozoa</taxon>
        <taxon>Arthropoda</taxon>
        <taxon>Hexapoda</taxon>
        <taxon>Insecta</taxon>
        <taxon>Pterygota</taxon>
        <taxon>Neoptera</taxon>
        <taxon>Paraneoptera</taxon>
        <taxon>Hemiptera</taxon>
        <taxon>Sternorrhyncha</taxon>
        <taxon>Aphidomorpha</taxon>
        <taxon>Aphidoidea</taxon>
        <taxon>Aphididae</taxon>
        <taxon>Lachninae</taxon>
        <taxon>Cinara</taxon>
    </lineage>
</organism>
<reference evidence="17 18" key="1">
    <citation type="submission" date="2019-08" db="EMBL/GenBank/DDBJ databases">
        <authorList>
            <person name="Alioto T."/>
            <person name="Alioto T."/>
            <person name="Gomez Garrido J."/>
        </authorList>
    </citation>
    <scope>NUCLEOTIDE SEQUENCE [LARGE SCALE GENOMIC DNA]</scope>
</reference>
<dbReference type="GO" id="GO:0048589">
    <property type="term" value="P:developmental growth"/>
    <property type="evidence" value="ECO:0007669"/>
    <property type="project" value="UniProtKB-ARBA"/>
</dbReference>
<evidence type="ECO:0000259" key="16">
    <source>
        <dbReference type="PROSITE" id="PS50268"/>
    </source>
</evidence>
<dbReference type="GO" id="GO:0045296">
    <property type="term" value="F:cadherin binding"/>
    <property type="evidence" value="ECO:0007669"/>
    <property type="project" value="TreeGrafter"/>
</dbReference>
<feature type="domain" description="Cadherin" evidence="16">
    <location>
        <begin position="251"/>
        <end position="367"/>
    </location>
</feature>
<dbReference type="GO" id="GO:0030154">
    <property type="term" value="P:cell differentiation"/>
    <property type="evidence" value="ECO:0007669"/>
    <property type="project" value="UniProtKB-ARBA"/>
</dbReference>
<accession>A0A5E4NCM1</accession>
<evidence type="ECO:0000256" key="14">
    <source>
        <dbReference type="SAM" id="Phobius"/>
    </source>
</evidence>
<feature type="domain" description="Cadherin" evidence="16">
    <location>
        <begin position="490"/>
        <end position="591"/>
    </location>
</feature>
<evidence type="ECO:0000256" key="4">
    <source>
        <dbReference type="ARBA" id="ARBA00022692"/>
    </source>
</evidence>
<dbReference type="FunFam" id="2.60.40.60:FF:000168">
    <property type="entry name" value="Cadherin-related family member 2"/>
    <property type="match status" value="1"/>
</dbReference>
<sequence>MAYNRQLALFGLLAVFGSSTCASPKNRPPQFLPGGDMARFSLAEDTPVGKSVYRLSAIDPDGSAVSYTISGQHLTVDRSSGVVTLVKNLDRETTDSLEVVISVTDEGIKDSDTNTVSLRRVIAITDVNDNPPEFLGRPYSFSVSEDAKVGSVIYSNITVADKDAGPNSEISMTCVQNNEPCVTFNLLTEKMSNGVYVGSIRLARPLDFDTVSSYKLTVKATDGAPKNAALSATANVSVIVKDVQDERPVFTNSPYSIVIDENTPAGVLVMKVTAEDGDAGVKRPVVLSVEDDSLGYFTIENESNGTAYVFTSDVPIDRENRVVSDTGGIYTFRLKATELINNEVPGDVNYEIVTVVVQDVDDEKPEFNGNSFTTSISEDISIGTPLPGLNIVVNDKDLGDNGRYVLVMRNRDPRVSDWFKIIPEAALGRTNVLIRLVDNDGFDYDAGVTEVEFDIVAMYQDVLSGGFKEASAAHVKINVLDANDNLPKFDRQTYAYSVPENLLPGTKIANLTATDLDSGVNAEITYSLQGFGMDKFSSDPEFGGIYLTGKVDYEQQSSYSLTLEAKDGGNRSTHVVILVEIIDVNDNAPVFNSLEYKRTIREGGTEFQPKFFVQATDADSGLNAVIRYSVANTNYEGAVLVNAITGELTLNTTASSSHTSRGQYELTVRATDEGVPPLHGDATVHVRVGVPGNQRPVFKNTTYTVTIPENTPRMTEILRVRATDPDGPDDLIEYGLHSGHDNFHVDRLTGAIAVSKHAVLDVDDGKSSYHLVVVATDGGQPVREVAHADVYVHVTDVNDKPPRFEPRPPAGYIAYVPETTAPGQVVYRVTAVDPDSNASIKYAIVEPIRANDKTGLPLKSTTPYNYKEAFSIDKHTGDIKVNSTLSYQMASVIVLTVRAVDTNAVDNVKEQHDEAEVTVFVKPFKNQNPVFTTNSGWSATDESSAPLVVSIDEETPIGTEIVQLGAVDVLTNRSLYGFEAVTAVPRQIAMDYTGKVILTERLDYETLRDKTLTFQVKVTTDDGERTTNKTIVIEVKDVNDNGPEFEYPIYQTSLVESSPKGTVVLSARANDKDLPTSQFGMIRYHLGGENSNLFTVDPVSGEIKVSGNGIIDREKTTLLKLTLFASDMPQGGPQQKTSSVPVQIDVKDINDNAPEFDSSAYIAVVLENVVPETSVLNVSAHDPDEGSAGLVHYKLVDEKQLQGFLTINPTNGQIKTSKRLTGKGRSDPYEMKIRAEDNGEPGMYTDVKLSLYISDIIENDGVPNFVHPTADETAYISENASIGSLVFRALATDPDDPSTPEGTIRYSFLEETKDSAAFSIDSETGLITTKAILDRELQDKYTLVLVAKDLGDVTQQSTKIFNVIVTDVDDNKPVFNRSIEEKPLMMEIEEESPKGTLVGYLMAYDPDIGDNALIDYIITDGNDGNQFYLNSSGNMAELRVNGEIDRESVSEFALTIKCFKRKTKAYSLQKTYNKQDPSERQVVIKVLDIDDNLPKFVEENVTLGVRVSVPLDTLVTTIQATDVDSSAEPITYHITNLTFVQHSESPMDIESWPFFLDQSTGEIRTTASMVSYSEGHFDIVVAAVNSDVPGRHSNTTIKVFLVKDRGLLKFVFTRPPNVVGHYIKKFKEDVEKSLGIPHTSLNLYDTQFYSKNDGSLDFSSTGSCFQLVGRNNNYNPKDTVSLLEDPSNHELKNVYKQYEVKNIERCSPKQVKSTVTWVQMSVLGIAIFIGFVSIFAICLLCCSYKKWKRLR</sequence>
<feature type="domain" description="Cadherin" evidence="16">
    <location>
        <begin position="1268"/>
        <end position="1375"/>
    </location>
</feature>
<dbReference type="InterPro" id="IPR020894">
    <property type="entry name" value="Cadherin_CS"/>
</dbReference>
<keyword evidence="10 14" id="KW-0472">Membrane</keyword>
<keyword evidence="6" id="KW-0677">Repeat</keyword>
<dbReference type="InterPro" id="IPR015919">
    <property type="entry name" value="Cadherin-like_sf"/>
</dbReference>
<evidence type="ECO:0000256" key="12">
    <source>
        <dbReference type="ARBA" id="ARBA00023180"/>
    </source>
</evidence>
<evidence type="ECO:0000256" key="5">
    <source>
        <dbReference type="ARBA" id="ARBA00022729"/>
    </source>
</evidence>
<feature type="domain" description="Cadherin" evidence="16">
    <location>
        <begin position="699"/>
        <end position="804"/>
    </location>
</feature>
<dbReference type="FunFam" id="2.60.40.60:FF:000266">
    <property type="entry name" value="Cadherin 23"/>
    <property type="match status" value="1"/>
</dbReference>
<evidence type="ECO:0000256" key="3">
    <source>
        <dbReference type="ARBA" id="ARBA00022536"/>
    </source>
</evidence>
<feature type="domain" description="Cadherin" evidence="16">
    <location>
        <begin position="808"/>
        <end position="931"/>
    </location>
</feature>
<dbReference type="GO" id="GO:0048513">
    <property type="term" value="P:animal organ development"/>
    <property type="evidence" value="ECO:0007669"/>
    <property type="project" value="UniProtKB-ARBA"/>
</dbReference>
<feature type="signal peptide" evidence="15">
    <location>
        <begin position="1"/>
        <end position="22"/>
    </location>
</feature>
<feature type="domain" description="Cadherin" evidence="16">
    <location>
        <begin position="592"/>
        <end position="698"/>
    </location>
</feature>
<keyword evidence="18" id="KW-1185">Reference proteome</keyword>
<dbReference type="PROSITE" id="PS50268">
    <property type="entry name" value="CADHERIN_2"/>
    <property type="match status" value="14"/>
</dbReference>
<keyword evidence="5 15" id="KW-0732">Signal</keyword>
<dbReference type="InterPro" id="IPR002126">
    <property type="entry name" value="Cadherin-like_dom"/>
</dbReference>
<feature type="domain" description="Cadherin" evidence="16">
    <location>
        <begin position="943"/>
        <end position="1045"/>
    </location>
</feature>
<evidence type="ECO:0000256" key="7">
    <source>
        <dbReference type="ARBA" id="ARBA00022837"/>
    </source>
</evidence>
<evidence type="ECO:0000256" key="2">
    <source>
        <dbReference type="ARBA" id="ARBA00022475"/>
    </source>
</evidence>
<dbReference type="GO" id="GO:0001736">
    <property type="term" value="P:establishment of planar polarity"/>
    <property type="evidence" value="ECO:0007669"/>
    <property type="project" value="UniProtKB-ARBA"/>
</dbReference>
<feature type="domain" description="Cadherin" evidence="16">
    <location>
        <begin position="368"/>
        <end position="489"/>
    </location>
</feature>
<keyword evidence="11" id="KW-1015">Disulfide bond</keyword>
<feature type="domain" description="Cadherin" evidence="16">
    <location>
        <begin position="1380"/>
        <end position="1496"/>
    </location>
</feature>
<feature type="domain" description="Cadherin" evidence="16">
    <location>
        <begin position="1497"/>
        <end position="1618"/>
    </location>
</feature>
<dbReference type="Proteomes" id="UP000325440">
    <property type="component" value="Unassembled WGS sequence"/>
</dbReference>
<dbReference type="Gene3D" id="2.60.40.60">
    <property type="entry name" value="Cadherins"/>
    <property type="match status" value="14"/>
</dbReference>
<dbReference type="FunFam" id="2.60.40.60:FF:000039">
    <property type="entry name" value="FAT atypical cadherin 3"/>
    <property type="match status" value="1"/>
</dbReference>
<dbReference type="FunFam" id="2.60.40.60:FF:000020">
    <property type="entry name" value="Dachsous cadherin-related 1b"/>
    <property type="match status" value="1"/>
</dbReference>
<comment type="subcellular location">
    <subcellularLocation>
        <location evidence="1">Cell membrane</location>
        <topology evidence="1">Single-pass type I membrane protein</topology>
    </subcellularLocation>
</comment>
<dbReference type="SUPFAM" id="SSF49313">
    <property type="entry name" value="Cadherin-like"/>
    <property type="match status" value="14"/>
</dbReference>
<dbReference type="PANTHER" id="PTHR24027:SF438">
    <property type="entry name" value="CADHERIN 23"/>
    <property type="match status" value="1"/>
</dbReference>
<keyword evidence="7 13" id="KW-0106">Calcium</keyword>
<dbReference type="GO" id="GO:0016477">
    <property type="term" value="P:cell migration"/>
    <property type="evidence" value="ECO:0007669"/>
    <property type="project" value="TreeGrafter"/>
</dbReference>
<keyword evidence="3" id="KW-0245">EGF-like domain</keyword>
<dbReference type="GO" id="GO:0008104">
    <property type="term" value="P:intracellular protein localization"/>
    <property type="evidence" value="ECO:0007669"/>
    <property type="project" value="UniProtKB-ARBA"/>
</dbReference>
<evidence type="ECO:0000256" key="11">
    <source>
        <dbReference type="ARBA" id="ARBA00023157"/>
    </source>
</evidence>
<keyword evidence="4 14" id="KW-0812">Transmembrane</keyword>
<feature type="transmembrane region" description="Helical" evidence="14">
    <location>
        <begin position="1717"/>
        <end position="1742"/>
    </location>
</feature>
<dbReference type="PROSITE" id="PS00232">
    <property type="entry name" value="CADHERIN_1"/>
    <property type="match status" value="5"/>
</dbReference>
<keyword evidence="9 14" id="KW-1133">Transmembrane helix</keyword>
<evidence type="ECO:0000313" key="18">
    <source>
        <dbReference type="Proteomes" id="UP000325440"/>
    </source>
</evidence>
<feature type="domain" description="Cadherin" evidence="16">
    <location>
        <begin position="40"/>
        <end position="134"/>
    </location>
</feature>
<dbReference type="PRINTS" id="PR00205">
    <property type="entry name" value="CADHERIN"/>
</dbReference>
<dbReference type="EMBL" id="CABPRJ010001895">
    <property type="protein sequence ID" value="VVC39329.1"/>
    <property type="molecule type" value="Genomic_DNA"/>
</dbReference>
<dbReference type="Pfam" id="PF00028">
    <property type="entry name" value="Cadherin"/>
    <property type="match status" value="10"/>
</dbReference>